<dbReference type="GO" id="GO:0008270">
    <property type="term" value="F:zinc ion binding"/>
    <property type="evidence" value="ECO:0007669"/>
    <property type="project" value="UniProtKB-KW"/>
</dbReference>
<keyword evidence="2" id="KW-0862">Zinc</keyword>
<evidence type="ECO:0000256" key="1">
    <source>
        <dbReference type="ARBA" id="ARBA00022771"/>
    </source>
</evidence>
<dbReference type="InterPro" id="IPR000812">
    <property type="entry name" value="TFIIB"/>
</dbReference>
<dbReference type="Pfam" id="PF21886">
    <property type="entry name" value="BRF2-like_C_cyclin_rpt"/>
    <property type="match status" value="1"/>
</dbReference>
<dbReference type="AlphaFoldDB" id="A0A8T0J8H9"/>
<keyword evidence="1" id="KW-0863">Zinc-finger</keyword>
<dbReference type="Proteomes" id="UP000822688">
    <property type="component" value="Chromosome 1"/>
</dbReference>
<evidence type="ECO:0000313" key="8">
    <source>
        <dbReference type="EMBL" id="KAG0591148.1"/>
    </source>
</evidence>
<feature type="compositionally biased region" description="Polar residues" evidence="5">
    <location>
        <begin position="442"/>
        <end position="455"/>
    </location>
</feature>
<name>A0A8T0J8H9_CERPU</name>
<dbReference type="EMBL" id="CM026421">
    <property type="protein sequence ID" value="KAG0591148.1"/>
    <property type="molecule type" value="Genomic_DNA"/>
</dbReference>
<dbReference type="GO" id="GO:0017025">
    <property type="term" value="F:TBP-class protein binding"/>
    <property type="evidence" value="ECO:0007669"/>
    <property type="project" value="InterPro"/>
</dbReference>
<sequence>MGGAAMAADTCEACGVGTVVMDTVYGIMACDSCGRVFDDVETFLGAHHQAGHVMERGGTFVKSTDTGALAACGLGGSLFRTANRENVNRRDVMNKMKEIGAILRVPHEKVEDVKFMLERLLEGEWGQGRWIEVLVGACIYVAIRQSRLPLTLVEVASSVDCGIVELGRMYRRVLESLELELPETDPFVFMERAISSLALSKGIDRDLTRVMSKQGSLLLECSQQWFIITGRRPLPVVAAVLALVAEANQIKFDFDDVVREVYSHPRTSRMRLTELKEALVGVGQKLPWGKDITVKTLDKHLPFLLKFLESDMKRAKKKSCSVSLLPLPQRQHTRSPTKLESSYAQKGVESHKSNMQPSASDCISSAKGTSATGRQSGLFLEDGRSVELKLVEALKRKEVEWQAWPKSFLVGADAHCRRRGKIRAAMERIRLAKQGLLLRVDNNQPKSSLPVPSSDSKLRDAERSRAKRRKVDSGLSLQKIKRELDWEDLVIEYLLLRGVNHTQLEDGYYKAALGVHHMQSTDQIDDDELIPYLRSKAEVKMLRSLHDVGDANLLTPPV</sequence>
<evidence type="ECO:0000313" key="9">
    <source>
        <dbReference type="Proteomes" id="UP000822688"/>
    </source>
</evidence>
<feature type="region of interest" description="Disordered" evidence="5">
    <location>
        <begin position="442"/>
        <end position="465"/>
    </location>
</feature>
<proteinExistence type="predicted"/>
<dbReference type="InterPro" id="IPR036915">
    <property type="entry name" value="Cyclin-like_sf"/>
</dbReference>
<dbReference type="Pfam" id="PF00382">
    <property type="entry name" value="TFIIB"/>
    <property type="match status" value="1"/>
</dbReference>
<comment type="caution">
    <text evidence="8">The sequence shown here is derived from an EMBL/GenBank/DDBJ whole genome shotgun (WGS) entry which is preliminary data.</text>
</comment>
<evidence type="ECO:0000256" key="3">
    <source>
        <dbReference type="ARBA" id="ARBA00023015"/>
    </source>
</evidence>
<dbReference type="PANTHER" id="PTHR48428">
    <property type="entry name" value="PLANT-SPECIFIC TFIIB-RELATED PROTEIN PTF2"/>
    <property type="match status" value="1"/>
</dbReference>
<dbReference type="PANTHER" id="PTHR48428:SF1">
    <property type="entry name" value="PLANT-SPECIFIC TFIIB-RELATED PROTEIN PTF2"/>
    <property type="match status" value="1"/>
</dbReference>
<organism evidence="8 9">
    <name type="scientific">Ceratodon purpureus</name>
    <name type="common">Fire moss</name>
    <name type="synonym">Dicranum purpureum</name>
    <dbReference type="NCBI Taxonomy" id="3225"/>
    <lineage>
        <taxon>Eukaryota</taxon>
        <taxon>Viridiplantae</taxon>
        <taxon>Streptophyta</taxon>
        <taxon>Embryophyta</taxon>
        <taxon>Bryophyta</taxon>
        <taxon>Bryophytina</taxon>
        <taxon>Bryopsida</taxon>
        <taxon>Dicranidae</taxon>
        <taxon>Pseudoditrichales</taxon>
        <taxon>Ditrichaceae</taxon>
        <taxon>Ceratodon</taxon>
    </lineage>
</organism>
<dbReference type="PRINTS" id="PR00685">
    <property type="entry name" value="TIFACTORIIB"/>
</dbReference>
<feature type="domain" description="Transcription factor TFIIB cyclin-like" evidence="6">
    <location>
        <begin position="94"/>
        <end position="173"/>
    </location>
</feature>
<dbReference type="Gene3D" id="1.10.472.170">
    <property type="match status" value="1"/>
</dbReference>
<evidence type="ECO:0000256" key="2">
    <source>
        <dbReference type="ARBA" id="ARBA00022833"/>
    </source>
</evidence>
<evidence type="ECO:0000256" key="5">
    <source>
        <dbReference type="SAM" id="MobiDB-lite"/>
    </source>
</evidence>
<dbReference type="Gene3D" id="1.10.472.10">
    <property type="entry name" value="Cyclin-like"/>
    <property type="match status" value="1"/>
</dbReference>
<feature type="domain" description="BRF2-like C-terminal" evidence="7">
    <location>
        <begin position="211"/>
        <end position="306"/>
    </location>
</feature>
<dbReference type="InterPro" id="IPR013150">
    <property type="entry name" value="TFIIB_cyclin"/>
</dbReference>
<dbReference type="CDD" id="cd00043">
    <property type="entry name" value="CYCLIN_SF"/>
    <property type="match status" value="1"/>
</dbReference>
<evidence type="ECO:0000259" key="6">
    <source>
        <dbReference type="Pfam" id="PF00382"/>
    </source>
</evidence>
<evidence type="ECO:0000259" key="7">
    <source>
        <dbReference type="Pfam" id="PF21886"/>
    </source>
</evidence>
<evidence type="ECO:0000256" key="4">
    <source>
        <dbReference type="ARBA" id="ARBA00023163"/>
    </source>
</evidence>
<keyword evidence="3" id="KW-0805">Transcription regulation</keyword>
<dbReference type="InterPro" id="IPR053340">
    <property type="entry name" value="PTF2"/>
</dbReference>
<dbReference type="InterPro" id="IPR054078">
    <property type="entry name" value="BRF2-like_C"/>
</dbReference>
<reference evidence="8" key="1">
    <citation type="submission" date="2020-06" db="EMBL/GenBank/DDBJ databases">
        <title>WGS assembly of Ceratodon purpureus strain R40.</title>
        <authorList>
            <person name="Carey S.B."/>
            <person name="Jenkins J."/>
            <person name="Shu S."/>
            <person name="Lovell J.T."/>
            <person name="Sreedasyam A."/>
            <person name="Maumus F."/>
            <person name="Tiley G.P."/>
            <person name="Fernandez-Pozo N."/>
            <person name="Barry K."/>
            <person name="Chen C."/>
            <person name="Wang M."/>
            <person name="Lipzen A."/>
            <person name="Daum C."/>
            <person name="Saski C.A."/>
            <person name="Payton A.C."/>
            <person name="Mcbreen J.C."/>
            <person name="Conrad R.E."/>
            <person name="Kollar L.M."/>
            <person name="Olsson S."/>
            <person name="Huttunen S."/>
            <person name="Landis J.B."/>
            <person name="Wickett N.J."/>
            <person name="Johnson M.G."/>
            <person name="Rensing S.A."/>
            <person name="Grimwood J."/>
            <person name="Schmutz J."/>
            <person name="Mcdaniel S.F."/>
        </authorList>
    </citation>
    <scope>NUCLEOTIDE SEQUENCE</scope>
    <source>
        <strain evidence="8">R40</strain>
    </source>
</reference>
<keyword evidence="4" id="KW-0804">Transcription</keyword>
<dbReference type="SUPFAM" id="SSF47954">
    <property type="entry name" value="Cyclin-like"/>
    <property type="match status" value="1"/>
</dbReference>
<keyword evidence="1" id="KW-0479">Metal-binding</keyword>
<dbReference type="GO" id="GO:0070897">
    <property type="term" value="P:transcription preinitiation complex assembly"/>
    <property type="evidence" value="ECO:0007669"/>
    <property type="project" value="InterPro"/>
</dbReference>
<accession>A0A8T0J8H9</accession>
<keyword evidence="9" id="KW-1185">Reference proteome</keyword>
<gene>
    <name evidence="8" type="ORF">KC19_1G153700</name>
</gene>
<protein>
    <submittedName>
        <fullName evidence="8">Uncharacterized protein</fullName>
    </submittedName>
</protein>